<evidence type="ECO:0000259" key="4">
    <source>
        <dbReference type="Pfam" id="PF00535"/>
    </source>
</evidence>
<feature type="domain" description="Glycosyltransferase 2-like" evidence="4">
    <location>
        <begin position="6"/>
        <end position="123"/>
    </location>
</feature>
<keyword evidence="6" id="KW-1185">Reference proteome</keyword>
<dbReference type="GO" id="GO:0016757">
    <property type="term" value="F:glycosyltransferase activity"/>
    <property type="evidence" value="ECO:0007669"/>
    <property type="project" value="UniProtKB-KW"/>
</dbReference>
<evidence type="ECO:0000313" key="6">
    <source>
        <dbReference type="Proteomes" id="UP000321933"/>
    </source>
</evidence>
<keyword evidence="3 5" id="KW-0808">Transferase</keyword>
<accession>A0A5C8ZRS6</accession>
<proteinExistence type="inferred from homology"/>
<dbReference type="InterPro" id="IPR001173">
    <property type="entry name" value="Glyco_trans_2-like"/>
</dbReference>
<dbReference type="PANTHER" id="PTHR43179:SF12">
    <property type="entry name" value="GALACTOFURANOSYLTRANSFERASE GLFT2"/>
    <property type="match status" value="1"/>
</dbReference>
<comment type="caution">
    <text evidence="5">The sequence shown here is derived from an EMBL/GenBank/DDBJ whole genome shotgun (WGS) entry which is preliminary data.</text>
</comment>
<dbReference type="OrthoDB" id="9807209at2"/>
<evidence type="ECO:0000313" key="5">
    <source>
        <dbReference type="EMBL" id="TXS90061.1"/>
    </source>
</evidence>
<organism evidence="5 6">
    <name type="scientific">Parahaliea aestuarii</name>
    <dbReference type="NCBI Taxonomy" id="1852021"/>
    <lineage>
        <taxon>Bacteria</taxon>
        <taxon>Pseudomonadati</taxon>
        <taxon>Pseudomonadota</taxon>
        <taxon>Gammaproteobacteria</taxon>
        <taxon>Cellvibrionales</taxon>
        <taxon>Halieaceae</taxon>
        <taxon>Parahaliea</taxon>
    </lineage>
</organism>
<reference evidence="5 6" key="1">
    <citation type="submission" date="2019-08" db="EMBL/GenBank/DDBJ databases">
        <title>Parahaliea maris sp. nov., isolated from the surface seawater.</title>
        <authorList>
            <person name="Liu Y."/>
        </authorList>
    </citation>
    <scope>NUCLEOTIDE SEQUENCE [LARGE SCALE GENOMIC DNA]</scope>
    <source>
        <strain evidence="5 6">S2-26</strain>
    </source>
</reference>
<dbReference type="RefSeq" id="WP_148065324.1">
    <property type="nucleotide sequence ID" value="NZ_VRYZ01000007.1"/>
</dbReference>
<dbReference type="Pfam" id="PF00535">
    <property type="entry name" value="Glycos_transf_2"/>
    <property type="match status" value="1"/>
</dbReference>
<comment type="similarity">
    <text evidence="1">Belongs to the glycosyltransferase 2 family.</text>
</comment>
<evidence type="ECO:0000256" key="3">
    <source>
        <dbReference type="ARBA" id="ARBA00022679"/>
    </source>
</evidence>
<sequence>MPKVDIVIPVYRGLEETRSCIESVLATTAGERLVLVNDCSPEPEITQYLRELDAAHDRVLLLENAENLGFVATANRGMAAGPDADVLLLNSDVEVANDWLARLCTAAYSQPKVASVTPFANNATIMSFPNFCEDNELLFGLSLAELDHAFARRPLEGNLWPIPSGVGCCMYLRRDCLEAVGLFDLETFGRGYGEENDWCQRAHAAGWTNYHLGNCFVYHKGGVSFAAEQSPRIAAAMEILDDRYPHYHSTVQRFIGEDPARIARTEVLFDLVASLARPKIVAISHKLGGGAQQHVDELARYYAGDALFLQLTPERSGKSVALSIFSAGERLKDGLQFDIDSEYDELVQLLRELGVGHVHFHHTMGLPPRLWLLAEALDCRHDLTVHDYYLVNGNPTLTDRDARYVDPVDSDFDQRCATHYPLPEGVTASLWRENQQLLIGAARRVIFPSADCARRFCHFYDIETPVVAWHPDYLLSQPYPAPQWSFDGGRPLKVLVVGAISREKGADVIEAVANALAKEGIEFHLLGYAYRALSEQVVTHGPYDNGRVYELVGDIQPDVVWFPALWPETYSYTLSVALHMGLPVVVPQLGAFVERVAGRPLSAVLPWDTTTADWRTFWLAVRDDRAFPGLPQVSSEPPGCAIDLQFYPQTYLSGLTGNAARLSDDTLARFARKLHLGLPQLSRKERVLARIWSLARTPLVAKMVSVVPFRVQRAIKRRLSSRPMHEIIR</sequence>
<dbReference type="SUPFAM" id="SSF53448">
    <property type="entry name" value="Nucleotide-diphospho-sugar transferases"/>
    <property type="match status" value="1"/>
</dbReference>
<gene>
    <name evidence="5" type="ORF">FVW59_15785</name>
</gene>
<dbReference type="InterPro" id="IPR029044">
    <property type="entry name" value="Nucleotide-diphossugar_trans"/>
</dbReference>
<dbReference type="Gene3D" id="3.90.550.10">
    <property type="entry name" value="Spore Coat Polysaccharide Biosynthesis Protein SpsA, Chain A"/>
    <property type="match status" value="1"/>
</dbReference>
<name>A0A5C8ZRS6_9GAMM</name>
<dbReference type="Proteomes" id="UP000321933">
    <property type="component" value="Unassembled WGS sequence"/>
</dbReference>
<protein>
    <submittedName>
        <fullName evidence="5">Glycosyltransferase</fullName>
    </submittedName>
</protein>
<keyword evidence="2" id="KW-0328">Glycosyltransferase</keyword>
<evidence type="ECO:0000256" key="2">
    <source>
        <dbReference type="ARBA" id="ARBA00022676"/>
    </source>
</evidence>
<dbReference type="AlphaFoldDB" id="A0A5C8ZRS6"/>
<dbReference type="Gene3D" id="3.40.50.2000">
    <property type="entry name" value="Glycogen Phosphorylase B"/>
    <property type="match status" value="1"/>
</dbReference>
<dbReference type="SUPFAM" id="SSF53756">
    <property type="entry name" value="UDP-Glycosyltransferase/glycogen phosphorylase"/>
    <property type="match status" value="1"/>
</dbReference>
<dbReference type="PANTHER" id="PTHR43179">
    <property type="entry name" value="RHAMNOSYLTRANSFERASE WBBL"/>
    <property type="match status" value="1"/>
</dbReference>
<evidence type="ECO:0000256" key="1">
    <source>
        <dbReference type="ARBA" id="ARBA00006739"/>
    </source>
</evidence>
<dbReference type="EMBL" id="VRYZ01000007">
    <property type="protein sequence ID" value="TXS90061.1"/>
    <property type="molecule type" value="Genomic_DNA"/>
</dbReference>